<proteinExistence type="predicted"/>
<evidence type="ECO:0000313" key="2">
    <source>
        <dbReference type="EMBL" id="JAD28237.1"/>
    </source>
</evidence>
<name>A0A0A8Z047_ARUDO</name>
<protein>
    <submittedName>
        <fullName evidence="2">Uncharacterized protein</fullName>
    </submittedName>
</protein>
<dbReference type="EMBL" id="GBRH01269658">
    <property type="protein sequence ID" value="JAD28237.1"/>
    <property type="molecule type" value="Transcribed_RNA"/>
</dbReference>
<sequence>MQQNFDFSKNQKGEAIMLMSLLHYFFNVGTYELKMLRSFTTWKGMYE</sequence>
<evidence type="ECO:0000256" key="1">
    <source>
        <dbReference type="SAM" id="Phobius"/>
    </source>
</evidence>
<dbReference type="AlphaFoldDB" id="A0A0A8Z047"/>
<keyword evidence="1" id="KW-1133">Transmembrane helix</keyword>
<feature type="transmembrane region" description="Helical" evidence="1">
    <location>
        <begin position="15"/>
        <end position="33"/>
    </location>
</feature>
<reference evidence="2" key="1">
    <citation type="submission" date="2014-09" db="EMBL/GenBank/DDBJ databases">
        <authorList>
            <person name="Magalhaes I.L.F."/>
            <person name="Oliveira U."/>
            <person name="Santos F.R."/>
            <person name="Vidigal T.H.D.A."/>
            <person name="Brescovit A.D."/>
            <person name="Santos A.J."/>
        </authorList>
    </citation>
    <scope>NUCLEOTIDE SEQUENCE</scope>
    <source>
        <tissue evidence="2">Shoot tissue taken approximately 20 cm above the soil surface</tissue>
    </source>
</reference>
<accession>A0A0A8Z047</accession>
<keyword evidence="1" id="KW-0472">Membrane</keyword>
<organism evidence="2">
    <name type="scientific">Arundo donax</name>
    <name type="common">Giant reed</name>
    <name type="synonym">Donax arundinaceus</name>
    <dbReference type="NCBI Taxonomy" id="35708"/>
    <lineage>
        <taxon>Eukaryota</taxon>
        <taxon>Viridiplantae</taxon>
        <taxon>Streptophyta</taxon>
        <taxon>Embryophyta</taxon>
        <taxon>Tracheophyta</taxon>
        <taxon>Spermatophyta</taxon>
        <taxon>Magnoliopsida</taxon>
        <taxon>Liliopsida</taxon>
        <taxon>Poales</taxon>
        <taxon>Poaceae</taxon>
        <taxon>PACMAD clade</taxon>
        <taxon>Arundinoideae</taxon>
        <taxon>Arundineae</taxon>
        <taxon>Arundo</taxon>
    </lineage>
</organism>
<keyword evidence="1" id="KW-0812">Transmembrane</keyword>
<reference evidence="2" key="2">
    <citation type="journal article" date="2015" name="Data Brief">
        <title>Shoot transcriptome of the giant reed, Arundo donax.</title>
        <authorList>
            <person name="Barrero R.A."/>
            <person name="Guerrero F.D."/>
            <person name="Moolhuijzen P."/>
            <person name="Goolsby J.A."/>
            <person name="Tidwell J."/>
            <person name="Bellgard S.E."/>
            <person name="Bellgard M.I."/>
        </authorList>
    </citation>
    <scope>NUCLEOTIDE SEQUENCE</scope>
    <source>
        <tissue evidence="2">Shoot tissue taken approximately 20 cm above the soil surface</tissue>
    </source>
</reference>